<dbReference type="SMART" id="SM00829">
    <property type="entry name" value="PKS_ER"/>
    <property type="match status" value="1"/>
</dbReference>
<dbReference type="Gene3D" id="3.40.50.720">
    <property type="entry name" value="NAD(P)-binding Rossmann-like Domain"/>
    <property type="match status" value="1"/>
</dbReference>
<feature type="domain" description="Enoyl reductase (ER)" evidence="6">
    <location>
        <begin position="10"/>
        <end position="317"/>
    </location>
</feature>
<dbReference type="PANTHER" id="PTHR43401:SF2">
    <property type="entry name" value="L-THREONINE 3-DEHYDROGENASE"/>
    <property type="match status" value="1"/>
</dbReference>
<dbReference type="AlphaFoldDB" id="A0A290Z9G1"/>
<comment type="similarity">
    <text evidence="5">Belongs to the zinc-containing alcohol dehydrogenase family.</text>
</comment>
<dbReference type="InterPro" id="IPR013149">
    <property type="entry name" value="ADH-like_C"/>
</dbReference>
<comment type="cofactor">
    <cofactor evidence="1 5">
        <name>Zn(2+)</name>
        <dbReference type="ChEBI" id="CHEBI:29105"/>
    </cofactor>
</comment>
<gene>
    <name evidence="7" type="ORF">CNX65_22305</name>
</gene>
<evidence type="ECO:0000256" key="4">
    <source>
        <dbReference type="ARBA" id="ARBA00023002"/>
    </source>
</evidence>
<dbReference type="InterPro" id="IPR050129">
    <property type="entry name" value="Zn_alcohol_dh"/>
</dbReference>
<reference evidence="7" key="1">
    <citation type="submission" date="2017-09" db="EMBL/GenBank/DDBJ databases">
        <title>Complete Genome Sequence of ansamitocin-producing Bacterium Actinosynnema pretiosum X47.</title>
        <authorList>
            <person name="Cao G."/>
            <person name="Zong G."/>
            <person name="Zhong C."/>
            <person name="Fu J."/>
        </authorList>
    </citation>
    <scope>NUCLEOTIDE SEQUENCE [LARGE SCALE GENOMIC DNA]</scope>
    <source>
        <strain evidence="7">X47</strain>
    </source>
</reference>
<evidence type="ECO:0000256" key="3">
    <source>
        <dbReference type="ARBA" id="ARBA00022833"/>
    </source>
</evidence>
<dbReference type="PROSITE" id="PS00059">
    <property type="entry name" value="ADH_ZINC"/>
    <property type="match status" value="1"/>
</dbReference>
<sequence>MRAYSLLAPGLIDLVEVPEPPCGDDEVLLRTEAVSLCSTDVSYFRGHLRPESWPIVPGHEYVGRAVEVGRSVTGIAPGDRVVYWGQTDFGGMAEYRAIRPLLPNQPGETGWYTERGFYDAHQAAAAVVPDGLPSRLATLVEPLTSVLRCLLVNPPKPGDVCVVLGCGPSALLAVQVLRNLMGVGPIVVLDKDSGRIALARALGADLSFDTSTQSDELDAFVREHHDHFADYVVDALPHVSADATRTDVRESAMGLLRPDGTYVVYGATALPQQISTWHLLAKGLRLLATPFDVRAFPMTRTAHITRTALGLITDGVVDVEPLITDTVAFTDVQGVRAAFTDYGANGGMKSSLLFTPVLPSLIAQSALAPVASTVASAPVGAAL</sequence>
<evidence type="ECO:0000259" key="6">
    <source>
        <dbReference type="SMART" id="SM00829"/>
    </source>
</evidence>
<evidence type="ECO:0000313" key="7">
    <source>
        <dbReference type="EMBL" id="ATE55681.1"/>
    </source>
</evidence>
<dbReference type="Gene3D" id="3.90.180.10">
    <property type="entry name" value="Medium-chain alcohol dehydrogenases, catalytic domain"/>
    <property type="match status" value="1"/>
</dbReference>
<dbReference type="EMBL" id="CP023445">
    <property type="protein sequence ID" value="ATE55681.1"/>
    <property type="molecule type" value="Genomic_DNA"/>
</dbReference>
<dbReference type="InterPro" id="IPR020843">
    <property type="entry name" value="ER"/>
</dbReference>
<keyword evidence="4" id="KW-0560">Oxidoreductase</keyword>
<keyword evidence="2 5" id="KW-0479">Metal-binding</keyword>
<dbReference type="Pfam" id="PF08240">
    <property type="entry name" value="ADH_N"/>
    <property type="match status" value="1"/>
</dbReference>
<dbReference type="Pfam" id="PF00107">
    <property type="entry name" value="ADH_zinc_N"/>
    <property type="match status" value="1"/>
</dbReference>
<dbReference type="GO" id="GO:0016491">
    <property type="term" value="F:oxidoreductase activity"/>
    <property type="evidence" value="ECO:0007669"/>
    <property type="project" value="UniProtKB-KW"/>
</dbReference>
<keyword evidence="8" id="KW-1185">Reference proteome</keyword>
<organism evidence="7 8">
    <name type="scientific">Actinosynnema pretiosum</name>
    <dbReference type="NCBI Taxonomy" id="42197"/>
    <lineage>
        <taxon>Bacteria</taxon>
        <taxon>Bacillati</taxon>
        <taxon>Actinomycetota</taxon>
        <taxon>Actinomycetes</taxon>
        <taxon>Pseudonocardiales</taxon>
        <taxon>Pseudonocardiaceae</taxon>
        <taxon>Actinosynnema</taxon>
    </lineage>
</organism>
<evidence type="ECO:0000313" key="8">
    <source>
        <dbReference type="Proteomes" id="UP000218505"/>
    </source>
</evidence>
<dbReference type="SUPFAM" id="SSF51735">
    <property type="entry name" value="NAD(P)-binding Rossmann-fold domains"/>
    <property type="match status" value="1"/>
</dbReference>
<dbReference type="InterPro" id="IPR011032">
    <property type="entry name" value="GroES-like_sf"/>
</dbReference>
<dbReference type="RefSeq" id="WP_096495512.1">
    <property type="nucleotide sequence ID" value="NZ_CP023445.1"/>
</dbReference>
<dbReference type="SUPFAM" id="SSF50129">
    <property type="entry name" value="GroES-like"/>
    <property type="match status" value="1"/>
</dbReference>
<dbReference type="KEGG" id="apre:CNX65_22305"/>
<evidence type="ECO:0000256" key="1">
    <source>
        <dbReference type="ARBA" id="ARBA00001947"/>
    </source>
</evidence>
<proteinExistence type="inferred from homology"/>
<dbReference type="InterPro" id="IPR002328">
    <property type="entry name" value="ADH_Zn_CS"/>
</dbReference>
<dbReference type="PANTHER" id="PTHR43401">
    <property type="entry name" value="L-THREONINE 3-DEHYDROGENASE"/>
    <property type="match status" value="1"/>
</dbReference>
<keyword evidence="3 5" id="KW-0862">Zinc</keyword>
<accession>A0A290Z9G1</accession>
<dbReference type="GO" id="GO:0008270">
    <property type="term" value="F:zinc ion binding"/>
    <property type="evidence" value="ECO:0007669"/>
    <property type="project" value="InterPro"/>
</dbReference>
<evidence type="ECO:0000256" key="2">
    <source>
        <dbReference type="ARBA" id="ARBA00022723"/>
    </source>
</evidence>
<evidence type="ECO:0000256" key="5">
    <source>
        <dbReference type="RuleBase" id="RU361277"/>
    </source>
</evidence>
<protein>
    <submittedName>
        <fullName evidence="7">Alcohol dehydrogenase</fullName>
    </submittedName>
</protein>
<name>A0A290Z9G1_9PSEU</name>
<dbReference type="InterPro" id="IPR036291">
    <property type="entry name" value="NAD(P)-bd_dom_sf"/>
</dbReference>
<dbReference type="InterPro" id="IPR013154">
    <property type="entry name" value="ADH-like_N"/>
</dbReference>
<dbReference type="Proteomes" id="UP000218505">
    <property type="component" value="Chromosome"/>
</dbReference>